<proteinExistence type="inferred from homology"/>
<comment type="pathway">
    <text evidence="7">Carbohydrate biosynthesis; dTDP-L-rhamnose biosynthesis.</text>
</comment>
<comment type="subunit">
    <text evidence="7">Homodimer.</text>
</comment>
<dbReference type="EC" id="5.1.3.13" evidence="3 7"/>
<evidence type="ECO:0000313" key="9">
    <source>
        <dbReference type="Proteomes" id="UP000295493"/>
    </source>
</evidence>
<dbReference type="InterPro" id="IPR014710">
    <property type="entry name" value="RmlC-like_jellyroll"/>
</dbReference>
<dbReference type="GO" id="GO:0005829">
    <property type="term" value="C:cytosol"/>
    <property type="evidence" value="ECO:0007669"/>
    <property type="project" value="TreeGrafter"/>
</dbReference>
<dbReference type="Pfam" id="PF00908">
    <property type="entry name" value="dTDP_sugar_isom"/>
    <property type="match status" value="1"/>
</dbReference>
<feature type="active site" description="Proton donor" evidence="5">
    <location>
        <position position="159"/>
    </location>
</feature>
<gene>
    <name evidence="8" type="ORF">EV664_11226</name>
</gene>
<evidence type="ECO:0000256" key="7">
    <source>
        <dbReference type="RuleBase" id="RU364069"/>
    </source>
</evidence>
<feature type="site" description="Participates in a stacking interaction with the thymidine ring of dTDP-4-oxo-6-deoxyglucose" evidence="6">
    <location>
        <position position="165"/>
    </location>
</feature>
<dbReference type="Proteomes" id="UP000295493">
    <property type="component" value="Unassembled WGS sequence"/>
</dbReference>
<dbReference type="CDD" id="cd00438">
    <property type="entry name" value="cupin_RmlC"/>
    <property type="match status" value="1"/>
</dbReference>
<dbReference type="EMBL" id="SNWD01000012">
    <property type="protein sequence ID" value="TDN79547.1"/>
    <property type="molecule type" value="Genomic_DNA"/>
</dbReference>
<keyword evidence="7" id="KW-0413">Isomerase</keyword>
<evidence type="ECO:0000256" key="1">
    <source>
        <dbReference type="ARBA" id="ARBA00001298"/>
    </source>
</evidence>
<dbReference type="GO" id="GO:0000271">
    <property type="term" value="P:polysaccharide biosynthetic process"/>
    <property type="evidence" value="ECO:0007669"/>
    <property type="project" value="TreeGrafter"/>
</dbReference>
<comment type="similarity">
    <text evidence="7">Belongs to the dTDP-4-dehydrorhamnose 3,5-epimerase family.</text>
</comment>
<sequence length="220" mass="24504">MQSHQQERSKYSAAGKPIIMPLSTKAVMMLIRQRHVEYFTYPTDPPQALRGWFTEVHSVPAFAMMGIACVFVQDNHSYSAPAFTLRGLHFQTPDRGQDKLVRCIHGRIYDVAVDVRRGSPTYGQWVGGALSVENGLQLFIPIGFAHGFVTLEPDCEVTYKCSDTYAPQHDGGIRWDSVGIDWPTPEGITPELSEKDKVQPTLAEFDSPFGYDGVPLTPLS</sequence>
<dbReference type="PANTHER" id="PTHR21047">
    <property type="entry name" value="DTDP-6-DEOXY-D-GLUCOSE-3,5 EPIMERASE"/>
    <property type="match status" value="1"/>
</dbReference>
<accession>A0A4R6FEL3</accession>
<feature type="active site" description="Proton acceptor" evidence="5">
    <location>
        <position position="89"/>
    </location>
</feature>
<evidence type="ECO:0000256" key="6">
    <source>
        <dbReference type="PIRSR" id="PIRSR600888-3"/>
    </source>
</evidence>
<dbReference type="GO" id="GO:0008830">
    <property type="term" value="F:dTDP-4-dehydrorhamnose 3,5-epimerase activity"/>
    <property type="evidence" value="ECO:0007669"/>
    <property type="project" value="UniProtKB-UniRule"/>
</dbReference>
<organism evidence="8 9">
    <name type="scientific">Stakelama pacifica</name>
    <dbReference type="NCBI Taxonomy" id="517720"/>
    <lineage>
        <taxon>Bacteria</taxon>
        <taxon>Pseudomonadati</taxon>
        <taxon>Pseudomonadota</taxon>
        <taxon>Alphaproteobacteria</taxon>
        <taxon>Sphingomonadales</taxon>
        <taxon>Sphingomonadaceae</taxon>
        <taxon>Stakelama</taxon>
    </lineage>
</organism>
<evidence type="ECO:0000256" key="2">
    <source>
        <dbReference type="ARBA" id="ARBA00001997"/>
    </source>
</evidence>
<dbReference type="InterPro" id="IPR011051">
    <property type="entry name" value="RmlC_Cupin_sf"/>
</dbReference>
<dbReference type="Gene3D" id="2.60.120.10">
    <property type="entry name" value="Jelly Rolls"/>
    <property type="match status" value="1"/>
</dbReference>
<reference evidence="8 9" key="1">
    <citation type="submission" date="2019-03" db="EMBL/GenBank/DDBJ databases">
        <title>Genomic Encyclopedia of Type Strains, Phase IV (KMG-IV): sequencing the most valuable type-strain genomes for metagenomic binning, comparative biology and taxonomic classification.</title>
        <authorList>
            <person name="Goeker M."/>
        </authorList>
    </citation>
    <scope>NUCLEOTIDE SEQUENCE [LARGE SCALE GENOMIC DNA]</scope>
    <source>
        <strain evidence="8 9">DSM 25059</strain>
    </source>
</reference>
<dbReference type="AlphaFoldDB" id="A0A4R6FEL3"/>
<dbReference type="SUPFAM" id="SSF51182">
    <property type="entry name" value="RmlC-like cupins"/>
    <property type="match status" value="1"/>
</dbReference>
<name>A0A4R6FEL3_9SPHN</name>
<evidence type="ECO:0000256" key="3">
    <source>
        <dbReference type="ARBA" id="ARBA00012098"/>
    </source>
</evidence>
<keyword evidence="9" id="KW-1185">Reference proteome</keyword>
<dbReference type="PANTHER" id="PTHR21047:SF2">
    <property type="entry name" value="THYMIDINE DIPHOSPHO-4-KETO-RHAMNOSE 3,5-EPIMERASE"/>
    <property type="match status" value="1"/>
</dbReference>
<dbReference type="GO" id="GO:0019305">
    <property type="term" value="P:dTDP-rhamnose biosynthetic process"/>
    <property type="evidence" value="ECO:0007669"/>
    <property type="project" value="UniProtKB-UniRule"/>
</dbReference>
<dbReference type="NCBIfam" id="TIGR01221">
    <property type="entry name" value="rmlC"/>
    <property type="match status" value="1"/>
</dbReference>
<dbReference type="InterPro" id="IPR000888">
    <property type="entry name" value="RmlC-like"/>
</dbReference>
<comment type="function">
    <text evidence="2 7">Catalyzes the epimerization of the C3' and C5'positions of dTDP-6-deoxy-D-xylo-4-hexulose, forming dTDP-6-deoxy-L-lyxo-4-hexulose.</text>
</comment>
<dbReference type="RefSeq" id="WP_229668371.1">
    <property type="nucleotide sequence ID" value="NZ_BMLU01000020.1"/>
</dbReference>
<comment type="caution">
    <text evidence="8">The sequence shown here is derived from an EMBL/GenBank/DDBJ whole genome shotgun (WGS) entry which is preliminary data.</text>
</comment>
<evidence type="ECO:0000256" key="5">
    <source>
        <dbReference type="PIRSR" id="PIRSR600888-1"/>
    </source>
</evidence>
<evidence type="ECO:0000313" key="8">
    <source>
        <dbReference type="EMBL" id="TDN79547.1"/>
    </source>
</evidence>
<dbReference type="UniPathway" id="UPA00124"/>
<protein>
    <recommendedName>
        <fullName evidence="4 7">dTDP-4-dehydrorhamnose 3,5-epimerase</fullName>
        <ecNumber evidence="3 7">5.1.3.13</ecNumber>
    </recommendedName>
    <alternativeName>
        <fullName evidence="7">Thymidine diphospho-4-keto-rhamnose 3,5-epimerase</fullName>
    </alternativeName>
</protein>
<evidence type="ECO:0000256" key="4">
    <source>
        <dbReference type="ARBA" id="ARBA00019595"/>
    </source>
</evidence>
<comment type="catalytic activity">
    <reaction evidence="1 7">
        <text>dTDP-4-dehydro-6-deoxy-alpha-D-glucose = dTDP-4-dehydro-beta-L-rhamnose</text>
        <dbReference type="Rhea" id="RHEA:16969"/>
        <dbReference type="ChEBI" id="CHEBI:57649"/>
        <dbReference type="ChEBI" id="CHEBI:62830"/>
        <dbReference type="EC" id="5.1.3.13"/>
    </reaction>
</comment>